<dbReference type="RefSeq" id="WP_122377731.1">
    <property type="nucleotide sequence ID" value="NZ_RBOW01000226.1"/>
</dbReference>
<proteinExistence type="predicted"/>
<accession>A0A3M3LQW4</accession>
<comment type="caution">
    <text evidence="1">The sequence shown here is derived from an EMBL/GenBank/DDBJ whole genome shotgun (WGS) entry which is preliminary data.</text>
</comment>
<evidence type="ECO:0000313" key="1">
    <source>
        <dbReference type="EMBL" id="RMN37425.1"/>
    </source>
</evidence>
<dbReference type="EMBL" id="RBOW01000226">
    <property type="protein sequence ID" value="RMN37425.1"/>
    <property type="molecule type" value="Genomic_DNA"/>
</dbReference>
<sequence length="75" mass="8304">MAVKTVKLTTSFIGLGAKLFHVSLLADGWETPTMWLVAASDMDAAFDLAMQQHAEHDRAEFDESRDGYQIGEFAI</sequence>
<dbReference type="AlphaFoldDB" id="A0A3M3LQW4"/>
<dbReference type="Proteomes" id="UP000281372">
    <property type="component" value="Unassembled WGS sequence"/>
</dbReference>
<gene>
    <name evidence="1" type="ORF">ALQ64_01919</name>
</gene>
<evidence type="ECO:0000313" key="2">
    <source>
        <dbReference type="Proteomes" id="UP000281372"/>
    </source>
</evidence>
<organism evidence="1 2">
    <name type="scientific">Pseudomonas cannabina</name>
    <dbReference type="NCBI Taxonomy" id="86840"/>
    <lineage>
        <taxon>Bacteria</taxon>
        <taxon>Pseudomonadati</taxon>
        <taxon>Pseudomonadota</taxon>
        <taxon>Gammaproteobacteria</taxon>
        <taxon>Pseudomonadales</taxon>
        <taxon>Pseudomonadaceae</taxon>
        <taxon>Pseudomonas</taxon>
    </lineage>
</organism>
<name>A0A3M3LQW4_PSECA</name>
<protein>
    <submittedName>
        <fullName evidence="1">Uncharacterized protein</fullName>
    </submittedName>
</protein>
<reference evidence="1 2" key="1">
    <citation type="submission" date="2018-08" db="EMBL/GenBank/DDBJ databases">
        <title>Recombination of ecologically and evolutionarily significant loci maintains genetic cohesion in the Pseudomonas syringae species complex.</title>
        <authorList>
            <person name="Dillon M."/>
            <person name="Thakur S."/>
            <person name="Almeida R.N.D."/>
            <person name="Weir B.S."/>
            <person name="Guttman D.S."/>
        </authorList>
    </citation>
    <scope>NUCLEOTIDE SEQUENCE [LARGE SCALE GENOMIC DNA]</scope>
    <source>
        <strain evidence="1 2">ICMP 2821</strain>
    </source>
</reference>